<dbReference type="OrthoDB" id="10565899at2759"/>
<evidence type="ECO:0000313" key="3">
    <source>
        <dbReference type="EMBL" id="EUC29152.1"/>
    </source>
</evidence>
<dbReference type="EMBL" id="KI964764">
    <property type="protein sequence ID" value="EUC29152.1"/>
    <property type="molecule type" value="Genomic_DNA"/>
</dbReference>
<feature type="compositionally biased region" description="Basic residues" evidence="1">
    <location>
        <begin position="260"/>
        <end position="270"/>
    </location>
</feature>
<feature type="compositionally biased region" description="Basic and acidic residues" evidence="1">
    <location>
        <begin position="238"/>
        <end position="251"/>
    </location>
</feature>
<dbReference type="AlphaFoldDB" id="W6XP85"/>
<dbReference type="RefSeq" id="XP_007716545.1">
    <property type="nucleotide sequence ID" value="XM_007718355.1"/>
</dbReference>
<keyword evidence="2" id="KW-0812">Transmembrane</keyword>
<protein>
    <recommendedName>
        <fullName evidence="5">Transmembrane protein</fullName>
    </recommendedName>
</protein>
<evidence type="ECO:0000256" key="1">
    <source>
        <dbReference type="SAM" id="MobiDB-lite"/>
    </source>
</evidence>
<name>W6XP85_COCC2</name>
<keyword evidence="2" id="KW-0472">Membrane</keyword>
<dbReference type="GeneID" id="19146620"/>
<evidence type="ECO:0000256" key="2">
    <source>
        <dbReference type="SAM" id="Phobius"/>
    </source>
</evidence>
<feature type="region of interest" description="Disordered" evidence="1">
    <location>
        <begin position="238"/>
        <end position="270"/>
    </location>
</feature>
<keyword evidence="4" id="KW-1185">Reference proteome</keyword>
<feature type="transmembrane region" description="Helical" evidence="2">
    <location>
        <begin position="66"/>
        <end position="91"/>
    </location>
</feature>
<keyword evidence="2" id="KW-1133">Transmembrane helix</keyword>
<gene>
    <name evidence="3" type="ORF">COCCADRAFT_29722</name>
</gene>
<evidence type="ECO:0008006" key="5">
    <source>
        <dbReference type="Google" id="ProtNLM"/>
    </source>
</evidence>
<dbReference type="HOGENOM" id="CLU_1030531_0_0_1"/>
<accession>W6XP85</accession>
<organism evidence="3 4">
    <name type="scientific">Cochliobolus carbonum (strain 26-R-13)</name>
    <name type="common">Maize leaf spot fungus</name>
    <name type="synonym">Bipolaris zeicola</name>
    <dbReference type="NCBI Taxonomy" id="930089"/>
    <lineage>
        <taxon>Eukaryota</taxon>
        <taxon>Fungi</taxon>
        <taxon>Dikarya</taxon>
        <taxon>Ascomycota</taxon>
        <taxon>Pezizomycotina</taxon>
        <taxon>Dothideomycetes</taxon>
        <taxon>Pleosporomycetidae</taxon>
        <taxon>Pleosporales</taxon>
        <taxon>Pleosporineae</taxon>
        <taxon>Pleosporaceae</taxon>
        <taxon>Bipolaris</taxon>
    </lineage>
</organism>
<evidence type="ECO:0000313" key="4">
    <source>
        <dbReference type="Proteomes" id="UP000053841"/>
    </source>
</evidence>
<reference evidence="3 4" key="1">
    <citation type="journal article" date="2013" name="PLoS Genet.">
        <title>Comparative genome structure, secondary metabolite, and effector coding capacity across Cochliobolus pathogens.</title>
        <authorList>
            <person name="Condon B.J."/>
            <person name="Leng Y."/>
            <person name="Wu D."/>
            <person name="Bushley K.E."/>
            <person name="Ohm R.A."/>
            <person name="Otillar R."/>
            <person name="Martin J."/>
            <person name="Schackwitz W."/>
            <person name="Grimwood J."/>
            <person name="MohdZainudin N."/>
            <person name="Xue C."/>
            <person name="Wang R."/>
            <person name="Manning V.A."/>
            <person name="Dhillon B."/>
            <person name="Tu Z.J."/>
            <person name="Steffenson B.J."/>
            <person name="Salamov A."/>
            <person name="Sun H."/>
            <person name="Lowry S."/>
            <person name="LaButti K."/>
            <person name="Han J."/>
            <person name="Copeland A."/>
            <person name="Lindquist E."/>
            <person name="Barry K."/>
            <person name="Schmutz J."/>
            <person name="Baker S.E."/>
            <person name="Ciuffetti L.M."/>
            <person name="Grigoriev I.V."/>
            <person name="Zhong S."/>
            <person name="Turgeon B.G."/>
        </authorList>
    </citation>
    <scope>NUCLEOTIDE SEQUENCE [LARGE SCALE GENOMIC DNA]</scope>
    <source>
        <strain evidence="3 4">26-R-13</strain>
    </source>
</reference>
<sequence>MIKRQTKYLGIIRVYIPASVRNETIHVPFTLEENRYCTLDQVLSIAPTHLHLAQTDIMSENSVQDAALIFIPILFMTFQMVVISALALVAGDARYSSRDTRGVSTREEGEKRVGCVVVKQVHTCTGECVRCRTGGVEDVLWEREREREREREERERRERADKRRGGIWKVMEGVLRRVDSEDGKDLPEQETEEYPDFPAHEDARSEPPLSFFNGLYVPDCGGVKTKRYQDRQFFQRDDKSFEDEAARRGISRDPYIGVDRRRKHQCSASR</sequence>
<feature type="region of interest" description="Disordered" evidence="1">
    <location>
        <begin position="179"/>
        <end position="205"/>
    </location>
</feature>
<dbReference type="KEGG" id="bze:COCCADRAFT_29722"/>
<proteinExistence type="predicted"/>
<dbReference type="Proteomes" id="UP000053841">
    <property type="component" value="Unassembled WGS sequence"/>
</dbReference>
<feature type="region of interest" description="Disordered" evidence="1">
    <location>
        <begin position="143"/>
        <end position="162"/>
    </location>
</feature>